<dbReference type="EMBL" id="JARK01001407">
    <property type="protein sequence ID" value="EYC07311.1"/>
    <property type="molecule type" value="Genomic_DNA"/>
</dbReference>
<evidence type="ECO:0008006" key="3">
    <source>
        <dbReference type="Google" id="ProtNLM"/>
    </source>
</evidence>
<evidence type="ECO:0000313" key="2">
    <source>
        <dbReference type="Proteomes" id="UP000024635"/>
    </source>
</evidence>
<dbReference type="Proteomes" id="UP000024635">
    <property type="component" value="Unassembled WGS sequence"/>
</dbReference>
<name>A0A016TWZ8_9BILA</name>
<organism evidence="1 2">
    <name type="scientific">Ancylostoma ceylanicum</name>
    <dbReference type="NCBI Taxonomy" id="53326"/>
    <lineage>
        <taxon>Eukaryota</taxon>
        <taxon>Metazoa</taxon>
        <taxon>Ecdysozoa</taxon>
        <taxon>Nematoda</taxon>
        <taxon>Chromadorea</taxon>
        <taxon>Rhabditida</taxon>
        <taxon>Rhabditina</taxon>
        <taxon>Rhabditomorpha</taxon>
        <taxon>Strongyloidea</taxon>
        <taxon>Ancylostomatidae</taxon>
        <taxon>Ancylostomatinae</taxon>
        <taxon>Ancylostoma</taxon>
    </lineage>
</organism>
<comment type="caution">
    <text evidence="1">The sequence shown here is derived from an EMBL/GenBank/DDBJ whole genome shotgun (WGS) entry which is preliminary data.</text>
</comment>
<gene>
    <name evidence="1" type="primary">Acey_s0071.g586</name>
    <name evidence="1" type="ORF">Y032_0071g586</name>
</gene>
<dbReference type="PANTHER" id="PTHR47027:SF20">
    <property type="entry name" value="REVERSE TRANSCRIPTASE-LIKE PROTEIN WITH RNA-DIRECTED DNA POLYMERASE DOMAIN"/>
    <property type="match status" value="1"/>
</dbReference>
<accession>A0A016TWZ8</accession>
<reference evidence="2" key="1">
    <citation type="journal article" date="2015" name="Nat. Genet.">
        <title>The genome and transcriptome of the zoonotic hookworm Ancylostoma ceylanicum identify infection-specific gene families.</title>
        <authorList>
            <person name="Schwarz E.M."/>
            <person name="Hu Y."/>
            <person name="Antoshechkin I."/>
            <person name="Miller M.M."/>
            <person name="Sternberg P.W."/>
            <person name="Aroian R.V."/>
        </authorList>
    </citation>
    <scope>NUCLEOTIDE SEQUENCE</scope>
    <source>
        <strain evidence="2">HY135</strain>
    </source>
</reference>
<sequence length="313" mass="36153">MKPGEATIPDDVAGELWNSRHWNSAEWLTAFFNEVVEEKKTPVDWQRSTTIPIRKRKRNPADCANYRPIRLLSHNMKIFERIINRRVRDIIRDLEKAFDSVPHEAIWYALRWRGVPEKLRMGQVPLCRPKGSNPSDREYVGRIPNLRGRASRVSPLIAPLHPCHGRYNKRPAEAGTMDSANANDVMLASEQKEDLERQTQAWSERLAQFGLRFNVKKTKYMTTNLDEPSTIQVDGNDLRRTDYFEYLGSTLSAEGTLAHEVVTRVNAAWLKWRSKTGVLCDKISRIGSSQRYIEQSFDPWHSMVQNAGQPPRK</sequence>
<keyword evidence="2" id="KW-1185">Reference proteome</keyword>
<evidence type="ECO:0000313" key="1">
    <source>
        <dbReference type="EMBL" id="EYC07311.1"/>
    </source>
</evidence>
<proteinExistence type="predicted"/>
<dbReference type="AlphaFoldDB" id="A0A016TWZ8"/>
<dbReference type="PANTHER" id="PTHR47027">
    <property type="entry name" value="REVERSE TRANSCRIPTASE DOMAIN-CONTAINING PROTEIN"/>
    <property type="match status" value="1"/>
</dbReference>
<dbReference type="OrthoDB" id="5833798at2759"/>
<protein>
    <recommendedName>
        <fullName evidence="3">Reverse transcriptase domain-containing protein</fullName>
    </recommendedName>
</protein>